<protein>
    <submittedName>
        <fullName evidence="1">Uncharacterized protein</fullName>
    </submittedName>
</protein>
<dbReference type="RefSeq" id="WP_105741281.1">
    <property type="nucleotide sequence ID" value="NZ_PVBR01000004.1"/>
</dbReference>
<gene>
    <name evidence="1" type="ORF">C5748_07395</name>
</gene>
<comment type="caution">
    <text evidence="1">The sequence shown here is derived from an EMBL/GenBank/DDBJ whole genome shotgun (WGS) entry which is preliminary data.</text>
</comment>
<organism evidence="1 2">
    <name type="scientific">Phyllobacterium phragmitis</name>
    <dbReference type="NCBI Taxonomy" id="2670329"/>
    <lineage>
        <taxon>Bacteria</taxon>
        <taxon>Pseudomonadati</taxon>
        <taxon>Pseudomonadota</taxon>
        <taxon>Alphaproteobacteria</taxon>
        <taxon>Hyphomicrobiales</taxon>
        <taxon>Phyllobacteriaceae</taxon>
        <taxon>Phyllobacterium</taxon>
    </lineage>
</organism>
<dbReference type="AlphaFoldDB" id="A0A2S9IVG2"/>
<dbReference type="EMBL" id="PVBR01000004">
    <property type="protein sequence ID" value="PRD44511.1"/>
    <property type="molecule type" value="Genomic_DNA"/>
</dbReference>
<accession>A0A2S9IVG2</accession>
<evidence type="ECO:0000313" key="2">
    <source>
        <dbReference type="Proteomes" id="UP000239434"/>
    </source>
</evidence>
<proteinExistence type="predicted"/>
<sequence>MAKKQEAAPAKNTPSHGVFLVEGEGDRAFWTKIGCAWQHGDGEGFNVALSALPISGRLVIRSKKEER</sequence>
<reference evidence="1 2" key="1">
    <citation type="submission" date="2018-02" db="EMBL/GenBank/DDBJ databases">
        <title>The draft genome of Phyllobacterium sp. 1N-3.</title>
        <authorList>
            <person name="Liu L."/>
            <person name="Li L."/>
            <person name="Zhang X."/>
            <person name="Wang T."/>
            <person name="Liang L."/>
        </authorList>
    </citation>
    <scope>NUCLEOTIDE SEQUENCE [LARGE SCALE GENOMIC DNA]</scope>
    <source>
        <strain evidence="1 2">1N-3</strain>
    </source>
</reference>
<dbReference type="Proteomes" id="UP000239434">
    <property type="component" value="Unassembled WGS sequence"/>
</dbReference>
<keyword evidence="2" id="KW-1185">Reference proteome</keyword>
<evidence type="ECO:0000313" key="1">
    <source>
        <dbReference type="EMBL" id="PRD44511.1"/>
    </source>
</evidence>
<name>A0A2S9IVG2_9HYPH</name>